<dbReference type="EMBL" id="CM037020">
    <property type="protein sequence ID" value="KAH7670266.1"/>
    <property type="molecule type" value="Genomic_DNA"/>
</dbReference>
<dbReference type="Proteomes" id="UP000827976">
    <property type="component" value="Chromosome 10"/>
</dbReference>
<evidence type="ECO:0000313" key="2">
    <source>
        <dbReference type="Proteomes" id="UP000827976"/>
    </source>
</evidence>
<protein>
    <submittedName>
        <fullName evidence="1">Uncharacterized protein</fullName>
    </submittedName>
</protein>
<accession>A0ACB7V996</accession>
<keyword evidence="2" id="KW-1185">Reference proteome</keyword>
<organism evidence="1 2">
    <name type="scientific">Dioscorea alata</name>
    <name type="common">Purple yam</name>
    <dbReference type="NCBI Taxonomy" id="55571"/>
    <lineage>
        <taxon>Eukaryota</taxon>
        <taxon>Viridiplantae</taxon>
        <taxon>Streptophyta</taxon>
        <taxon>Embryophyta</taxon>
        <taxon>Tracheophyta</taxon>
        <taxon>Spermatophyta</taxon>
        <taxon>Magnoliopsida</taxon>
        <taxon>Liliopsida</taxon>
        <taxon>Dioscoreales</taxon>
        <taxon>Dioscoreaceae</taxon>
        <taxon>Dioscorea</taxon>
    </lineage>
</organism>
<comment type="caution">
    <text evidence="1">The sequence shown here is derived from an EMBL/GenBank/DDBJ whole genome shotgun (WGS) entry which is preliminary data.</text>
</comment>
<evidence type="ECO:0000313" key="1">
    <source>
        <dbReference type="EMBL" id="KAH7670266.1"/>
    </source>
</evidence>
<reference evidence="2" key="1">
    <citation type="journal article" date="2022" name="Nat. Commun.">
        <title>Chromosome evolution and the genetic basis of agronomically important traits in greater yam.</title>
        <authorList>
            <person name="Bredeson J.V."/>
            <person name="Lyons J.B."/>
            <person name="Oniyinde I.O."/>
            <person name="Okereke N.R."/>
            <person name="Kolade O."/>
            <person name="Nnabue I."/>
            <person name="Nwadili C.O."/>
            <person name="Hribova E."/>
            <person name="Parker M."/>
            <person name="Nwogha J."/>
            <person name="Shu S."/>
            <person name="Carlson J."/>
            <person name="Kariba R."/>
            <person name="Muthemba S."/>
            <person name="Knop K."/>
            <person name="Barton G.J."/>
            <person name="Sherwood A.V."/>
            <person name="Lopez-Montes A."/>
            <person name="Asiedu R."/>
            <person name="Jamnadass R."/>
            <person name="Muchugi A."/>
            <person name="Goodstein D."/>
            <person name="Egesi C.N."/>
            <person name="Featherston J."/>
            <person name="Asfaw A."/>
            <person name="Simpson G.G."/>
            <person name="Dolezel J."/>
            <person name="Hendre P.S."/>
            <person name="Van Deynze A."/>
            <person name="Kumar P.L."/>
            <person name="Obidiegwu J.E."/>
            <person name="Bhattacharjee R."/>
            <person name="Rokhsar D.S."/>
        </authorList>
    </citation>
    <scope>NUCLEOTIDE SEQUENCE [LARGE SCALE GENOMIC DNA]</scope>
    <source>
        <strain evidence="2">cv. TDa95/00328</strain>
    </source>
</reference>
<gene>
    <name evidence="1" type="ORF">IHE45_10G014500</name>
</gene>
<name>A0ACB7V996_DIOAL</name>
<proteinExistence type="predicted"/>
<sequence length="102" mass="11300">MESEKKMRGLKGKLVKSLYKAPKPPVQYLSKVKVKPSPMTSVGFRVGDEYAVVSPATIDVKKATLMEGGVAKMMNVGELPDDNSIDIKTASYISYVRERFML</sequence>